<keyword evidence="1" id="KW-1133">Transmembrane helix</keyword>
<dbReference type="Proteomes" id="UP000517759">
    <property type="component" value="Unassembled WGS sequence"/>
</dbReference>
<evidence type="ECO:0000313" key="5">
    <source>
        <dbReference type="Proteomes" id="UP001156881"/>
    </source>
</evidence>
<dbReference type="EMBL" id="BSPG01000028">
    <property type="protein sequence ID" value="GLS45841.1"/>
    <property type="molecule type" value="Genomic_DNA"/>
</dbReference>
<dbReference type="Proteomes" id="UP001156881">
    <property type="component" value="Unassembled WGS sequence"/>
</dbReference>
<feature type="transmembrane region" description="Helical" evidence="1">
    <location>
        <begin position="20"/>
        <end position="43"/>
    </location>
</feature>
<reference evidence="2" key="1">
    <citation type="journal article" date="2014" name="Int. J. Syst. Evol. Microbiol.">
        <title>Complete genome of a new Firmicutes species belonging to the dominant human colonic microbiota ('Ruminococcus bicirculans') reveals two chromosomes and a selective capacity to utilize plant glucans.</title>
        <authorList>
            <consortium name="NISC Comparative Sequencing Program"/>
            <person name="Wegmann U."/>
            <person name="Louis P."/>
            <person name="Goesmann A."/>
            <person name="Henrissat B."/>
            <person name="Duncan S.H."/>
            <person name="Flint H.J."/>
        </authorList>
    </citation>
    <scope>NUCLEOTIDE SEQUENCE</scope>
    <source>
        <strain evidence="2">NBRC 107710</strain>
    </source>
</reference>
<keyword evidence="1" id="KW-0472">Membrane</keyword>
<gene>
    <name evidence="2" type="ORF">GCM10007884_38320</name>
    <name evidence="3" type="ORF">GGR33_004018</name>
</gene>
<reference evidence="2" key="4">
    <citation type="submission" date="2023-01" db="EMBL/GenBank/DDBJ databases">
        <title>Draft genome sequence of Methylobacterium brachythecii strain NBRC 107710.</title>
        <authorList>
            <person name="Sun Q."/>
            <person name="Mori K."/>
        </authorList>
    </citation>
    <scope>NUCLEOTIDE SEQUENCE</scope>
    <source>
        <strain evidence="2">NBRC 107710</strain>
    </source>
</reference>
<evidence type="ECO:0000313" key="3">
    <source>
        <dbReference type="EMBL" id="MBB3904495.1"/>
    </source>
</evidence>
<protein>
    <recommendedName>
        <fullName evidence="6">Glycine/betaine ABC transporter permease</fullName>
    </recommendedName>
</protein>
<dbReference type="AlphaFoldDB" id="A0A7W6AJF3"/>
<evidence type="ECO:0000313" key="4">
    <source>
        <dbReference type="Proteomes" id="UP000517759"/>
    </source>
</evidence>
<accession>A0A7W6AJF3</accession>
<reference evidence="3 4" key="3">
    <citation type="submission" date="2020-08" db="EMBL/GenBank/DDBJ databases">
        <title>Genomic Encyclopedia of Type Strains, Phase IV (KMG-IV): sequencing the most valuable type-strain genomes for metagenomic binning, comparative biology and taxonomic classification.</title>
        <authorList>
            <person name="Goeker M."/>
        </authorList>
    </citation>
    <scope>NUCLEOTIDE SEQUENCE [LARGE SCALE GENOMIC DNA]</scope>
    <source>
        <strain evidence="3 4">DSM 24105</strain>
    </source>
</reference>
<reference evidence="5" key="2">
    <citation type="journal article" date="2019" name="Int. J. Syst. Evol. Microbiol.">
        <title>The Global Catalogue of Microorganisms (GCM) 10K type strain sequencing project: providing services to taxonomists for standard genome sequencing and annotation.</title>
        <authorList>
            <consortium name="The Broad Institute Genomics Platform"/>
            <consortium name="The Broad Institute Genome Sequencing Center for Infectious Disease"/>
            <person name="Wu L."/>
            <person name="Ma J."/>
        </authorList>
    </citation>
    <scope>NUCLEOTIDE SEQUENCE [LARGE SCALE GENOMIC DNA]</scope>
    <source>
        <strain evidence="5">NBRC 107710</strain>
    </source>
</reference>
<organism evidence="3 4">
    <name type="scientific">Methylobacterium brachythecii</name>
    <dbReference type="NCBI Taxonomy" id="1176177"/>
    <lineage>
        <taxon>Bacteria</taxon>
        <taxon>Pseudomonadati</taxon>
        <taxon>Pseudomonadota</taxon>
        <taxon>Alphaproteobacteria</taxon>
        <taxon>Hyphomicrobiales</taxon>
        <taxon>Methylobacteriaceae</taxon>
        <taxon>Methylobacterium</taxon>
    </lineage>
</organism>
<evidence type="ECO:0000256" key="1">
    <source>
        <dbReference type="SAM" id="Phobius"/>
    </source>
</evidence>
<feature type="transmembrane region" description="Helical" evidence="1">
    <location>
        <begin position="50"/>
        <end position="71"/>
    </location>
</feature>
<evidence type="ECO:0000313" key="2">
    <source>
        <dbReference type="EMBL" id="GLS45841.1"/>
    </source>
</evidence>
<keyword evidence="5" id="KW-1185">Reference proteome</keyword>
<name>A0A7W6AJF3_9HYPH</name>
<dbReference type="EMBL" id="JACIDN010000008">
    <property type="protein sequence ID" value="MBB3904495.1"/>
    <property type="molecule type" value="Genomic_DNA"/>
</dbReference>
<sequence length="101" mass="11393">MSGVTRALNWFFRDRATGEIVIAQWPNLPLWIFAGAAVFTWIIEASAWQAPPWLTITLSLVSMASLAWWAIDEVLRGVNPWRRCLGGTVLLFGLLRLSHTL</sequence>
<comment type="caution">
    <text evidence="3">The sequence shown here is derived from an EMBL/GenBank/DDBJ whole genome shotgun (WGS) entry which is preliminary data.</text>
</comment>
<evidence type="ECO:0008006" key="6">
    <source>
        <dbReference type="Google" id="ProtNLM"/>
    </source>
</evidence>
<proteinExistence type="predicted"/>
<keyword evidence="1" id="KW-0812">Transmembrane</keyword>